<sequence>MSGVSAVDVDPGVPEGPIGVAHRRWGVDRGSLLPAAVVLVIGLVLAVLLPMVDRSVTDHAVVRAGDRLDLGAGLTLAPPQGWRLVKGVTLGTPTIAPVPGKGKAVITDGTVTAALQVGPYRGDAWQLLDQVNADEEHTTDLPGFRTTGDRVRVAATGHVRGVRETYRATFGAGVLAGYALSDGRGLAILVSATDDGQLTTRADQIQRMLSSVALTTERDQS</sequence>
<evidence type="ECO:0000256" key="1">
    <source>
        <dbReference type="SAM" id="Phobius"/>
    </source>
</evidence>
<keyword evidence="1" id="KW-1133">Transmembrane helix</keyword>
<name>A0ABP4HG64_9ACTN</name>
<dbReference type="Proteomes" id="UP001500037">
    <property type="component" value="Unassembled WGS sequence"/>
</dbReference>
<evidence type="ECO:0000313" key="2">
    <source>
        <dbReference type="EMBL" id="GAA1260827.1"/>
    </source>
</evidence>
<organism evidence="2 3">
    <name type="scientific">Kitasatospora nipponensis</name>
    <dbReference type="NCBI Taxonomy" id="258049"/>
    <lineage>
        <taxon>Bacteria</taxon>
        <taxon>Bacillati</taxon>
        <taxon>Actinomycetota</taxon>
        <taxon>Actinomycetes</taxon>
        <taxon>Kitasatosporales</taxon>
        <taxon>Streptomycetaceae</taxon>
        <taxon>Kitasatospora</taxon>
    </lineage>
</organism>
<dbReference type="EMBL" id="BAAALF010000141">
    <property type="protein sequence ID" value="GAA1260827.1"/>
    <property type="molecule type" value="Genomic_DNA"/>
</dbReference>
<gene>
    <name evidence="2" type="ORF">GCM10009665_58400</name>
</gene>
<comment type="caution">
    <text evidence="2">The sequence shown here is derived from an EMBL/GenBank/DDBJ whole genome shotgun (WGS) entry which is preliminary data.</text>
</comment>
<keyword evidence="3" id="KW-1185">Reference proteome</keyword>
<keyword evidence="1" id="KW-0812">Transmembrane</keyword>
<protein>
    <submittedName>
        <fullName evidence="2">Uncharacterized protein</fullName>
    </submittedName>
</protein>
<proteinExistence type="predicted"/>
<accession>A0ABP4HG64</accession>
<keyword evidence="1" id="KW-0472">Membrane</keyword>
<evidence type="ECO:0000313" key="3">
    <source>
        <dbReference type="Proteomes" id="UP001500037"/>
    </source>
</evidence>
<feature type="transmembrane region" description="Helical" evidence="1">
    <location>
        <begin position="32"/>
        <end position="52"/>
    </location>
</feature>
<reference evidence="3" key="1">
    <citation type="journal article" date="2019" name="Int. J. Syst. Evol. Microbiol.">
        <title>The Global Catalogue of Microorganisms (GCM) 10K type strain sequencing project: providing services to taxonomists for standard genome sequencing and annotation.</title>
        <authorList>
            <consortium name="The Broad Institute Genomics Platform"/>
            <consortium name="The Broad Institute Genome Sequencing Center for Infectious Disease"/>
            <person name="Wu L."/>
            <person name="Ma J."/>
        </authorList>
    </citation>
    <scope>NUCLEOTIDE SEQUENCE [LARGE SCALE GENOMIC DNA]</scope>
    <source>
        <strain evidence="3">JCM 13004</strain>
    </source>
</reference>